<dbReference type="GO" id="GO:0005829">
    <property type="term" value="C:cytosol"/>
    <property type="evidence" value="ECO:0007669"/>
    <property type="project" value="TreeGrafter"/>
</dbReference>
<dbReference type="NCBIfam" id="NF008625">
    <property type="entry name" value="PRK11613.1"/>
    <property type="match status" value="1"/>
</dbReference>
<evidence type="ECO:0000256" key="11">
    <source>
        <dbReference type="ARBA" id="ARBA00022909"/>
    </source>
</evidence>
<dbReference type="Pfam" id="PF00809">
    <property type="entry name" value="Pterin_bind"/>
    <property type="match status" value="1"/>
</dbReference>
<dbReference type="EC" id="2.5.1.15" evidence="6 14"/>
<evidence type="ECO:0000256" key="4">
    <source>
        <dbReference type="ARBA" id="ARBA00009503"/>
    </source>
</evidence>
<dbReference type="eggNOG" id="COG0294">
    <property type="taxonomic scope" value="Bacteria"/>
</dbReference>
<dbReference type="Gene3D" id="3.20.20.20">
    <property type="entry name" value="Dihydropteroate synthase-like"/>
    <property type="match status" value="1"/>
</dbReference>
<organism evidence="16 17">
    <name type="scientific">Dickeya dadantii (strain 3937)</name>
    <name type="common">Erwinia chrysanthemi (strain 3937)</name>
    <dbReference type="NCBI Taxonomy" id="198628"/>
    <lineage>
        <taxon>Bacteria</taxon>
        <taxon>Pseudomonadati</taxon>
        <taxon>Pseudomonadota</taxon>
        <taxon>Gammaproteobacteria</taxon>
        <taxon>Enterobacterales</taxon>
        <taxon>Pectobacteriaceae</taxon>
        <taxon>Dickeya</taxon>
    </lineage>
</organism>
<evidence type="ECO:0000256" key="5">
    <source>
        <dbReference type="ARBA" id="ARBA00011738"/>
    </source>
</evidence>
<evidence type="ECO:0000256" key="1">
    <source>
        <dbReference type="ARBA" id="ARBA00000012"/>
    </source>
</evidence>
<keyword evidence="17" id="KW-1185">Reference proteome</keyword>
<accession>E0SKX5</accession>
<comment type="catalytic activity">
    <reaction evidence="1">
        <text>(7,8-dihydropterin-6-yl)methyl diphosphate + 4-aminobenzoate = 7,8-dihydropteroate + diphosphate</text>
        <dbReference type="Rhea" id="RHEA:19949"/>
        <dbReference type="ChEBI" id="CHEBI:17836"/>
        <dbReference type="ChEBI" id="CHEBI:17839"/>
        <dbReference type="ChEBI" id="CHEBI:33019"/>
        <dbReference type="ChEBI" id="CHEBI:72950"/>
        <dbReference type="EC" id="2.5.1.15"/>
    </reaction>
</comment>
<comment type="function">
    <text evidence="13 14">Catalyzes the condensation of para-aminobenzoate (pABA) with 6-hydroxymethyl-7,8-dihydropterin diphosphate (DHPt-PP) to form 7,8-dihydropteroate (H2Pte), the immediate precursor of folate derivatives.</text>
</comment>
<dbReference type="PANTHER" id="PTHR20941">
    <property type="entry name" value="FOLATE SYNTHESIS PROTEINS"/>
    <property type="match status" value="1"/>
</dbReference>
<keyword evidence="8 14" id="KW-0808">Transferase</keyword>
<dbReference type="InterPro" id="IPR011005">
    <property type="entry name" value="Dihydropteroate_synth-like_sf"/>
</dbReference>
<dbReference type="GO" id="GO:0046656">
    <property type="term" value="P:folic acid biosynthetic process"/>
    <property type="evidence" value="ECO:0007669"/>
    <property type="project" value="UniProtKB-KW"/>
</dbReference>
<evidence type="ECO:0000256" key="3">
    <source>
        <dbReference type="ARBA" id="ARBA00004763"/>
    </source>
</evidence>
<dbReference type="PANTHER" id="PTHR20941:SF1">
    <property type="entry name" value="FOLIC ACID SYNTHESIS PROTEIN FOL1"/>
    <property type="match status" value="1"/>
</dbReference>
<keyword evidence="10 14" id="KW-0460">Magnesium</keyword>
<dbReference type="GO" id="GO:0004156">
    <property type="term" value="F:dihydropteroate synthase activity"/>
    <property type="evidence" value="ECO:0007669"/>
    <property type="project" value="UniProtKB-EC"/>
</dbReference>
<evidence type="ECO:0000256" key="6">
    <source>
        <dbReference type="ARBA" id="ARBA00012458"/>
    </source>
</evidence>
<dbReference type="AlphaFoldDB" id="E0SKX5"/>
<dbReference type="Proteomes" id="UP000006859">
    <property type="component" value="Chromosome"/>
</dbReference>
<dbReference type="UniPathway" id="UPA00077">
    <property type="reaction ID" value="UER00156"/>
</dbReference>
<evidence type="ECO:0000313" key="17">
    <source>
        <dbReference type="Proteomes" id="UP000006859"/>
    </source>
</evidence>
<dbReference type="KEGG" id="ddd:Dda3937_02346"/>
<dbReference type="EMBL" id="CP002038">
    <property type="protein sequence ID" value="ADM96838.1"/>
    <property type="molecule type" value="Genomic_DNA"/>
</dbReference>
<comment type="subunit">
    <text evidence="5">Homodimer.</text>
</comment>
<comment type="similarity">
    <text evidence="4 14">Belongs to the DHPS family.</text>
</comment>
<dbReference type="InterPro" id="IPR000489">
    <property type="entry name" value="Pterin-binding_dom"/>
</dbReference>
<feature type="domain" description="Pterin-binding" evidence="15">
    <location>
        <begin position="49"/>
        <end position="301"/>
    </location>
</feature>
<dbReference type="InterPro" id="IPR006390">
    <property type="entry name" value="DHP_synth_dom"/>
</dbReference>
<reference evidence="16 17" key="1">
    <citation type="journal article" date="2011" name="J. Bacteriol.">
        <title>Genome sequence of the plant-pathogenic bacterium Dickeya dadantii 3937.</title>
        <authorList>
            <person name="Glasner J.D."/>
            <person name="Yang C.H."/>
            <person name="Reverchon S."/>
            <person name="Hugouvieux-Cotte-Pattat N."/>
            <person name="Condemine G."/>
            <person name="Bohin J.P."/>
            <person name="Van Gijsegem F."/>
            <person name="Yang S."/>
            <person name="Franza T."/>
            <person name="Expert D."/>
            <person name="Plunkett G. III"/>
            <person name="San Francisco M.J."/>
            <person name="Charkowski A.O."/>
            <person name="Py B."/>
            <person name="Bell K."/>
            <person name="Rauscher L."/>
            <person name="Rodriguez-Palenzuela P."/>
            <person name="Toussaint A."/>
            <person name="Holeva M.C."/>
            <person name="He S.Y."/>
            <person name="Douet V."/>
            <person name="Boccara M."/>
            <person name="Blanco C."/>
            <person name="Toth I."/>
            <person name="Anderson B.D."/>
            <person name="Biehl B.S."/>
            <person name="Mau B."/>
            <person name="Flynn S.M."/>
            <person name="Barras F."/>
            <person name="Lindeberg M."/>
            <person name="Birch P.R."/>
            <person name="Tsuyumu S."/>
            <person name="Shi X."/>
            <person name="Hibbing M."/>
            <person name="Yap M.N."/>
            <person name="Carpentier M."/>
            <person name="Dassa E."/>
            <person name="Umehara M."/>
            <person name="Kim J.F."/>
            <person name="Rusch M."/>
            <person name="Soni P."/>
            <person name="Mayhew G.F."/>
            <person name="Fouts D.E."/>
            <person name="Gill S.R."/>
            <person name="Blattner F.R."/>
            <person name="Keen N.T."/>
            <person name="Perna N.T."/>
        </authorList>
    </citation>
    <scope>NUCLEOTIDE SEQUENCE [LARGE SCALE GENOMIC DNA]</scope>
    <source>
        <strain evidence="16 17">3937</strain>
    </source>
</reference>
<dbReference type="GO" id="GO:0046654">
    <property type="term" value="P:tetrahydrofolate biosynthetic process"/>
    <property type="evidence" value="ECO:0007669"/>
    <property type="project" value="UniProtKB-UniPathway"/>
</dbReference>
<evidence type="ECO:0000256" key="9">
    <source>
        <dbReference type="ARBA" id="ARBA00022723"/>
    </source>
</evidence>
<evidence type="ECO:0000256" key="13">
    <source>
        <dbReference type="ARBA" id="ARBA00053449"/>
    </source>
</evidence>
<name>E0SKX5_DICD3</name>
<sequence>MTAPGGPLLTPNPGLPGFFTPGRHAGWTNFEKQNMKLNARGLTLDLSCPQIMGILNVTPDSFSDGGKHNTLNSALVHAEQMISAGATFIDVGGESTRPGADEVSTEEELERVVPVVEALAQRFETWISVDTSKPEVITACAQAGAHLINDIRALREPGALEAAAATGLPVCLMHMQGLPRTMQHTPHYDDVVGEVSAFFEHHIARCVTTGISRDQLLLDPGFGFGKNLQHNYRLLGHLEELHRFGLPLLVGMSRKTMIGQLLGVPPLERVHGSVACAVIAAMKGAHIIRVHDVKATVDAIRVVEATLSAKE</sequence>
<dbReference type="SUPFAM" id="SSF51717">
    <property type="entry name" value="Dihydropteroate synthetase-like"/>
    <property type="match status" value="1"/>
</dbReference>
<comment type="cofactor">
    <cofactor evidence="2 14">
        <name>Mg(2+)</name>
        <dbReference type="ChEBI" id="CHEBI:18420"/>
    </cofactor>
</comment>
<evidence type="ECO:0000256" key="7">
    <source>
        <dbReference type="ARBA" id="ARBA00016919"/>
    </source>
</evidence>
<dbReference type="InterPro" id="IPR058146">
    <property type="entry name" value="DHPS"/>
</dbReference>
<evidence type="ECO:0000256" key="2">
    <source>
        <dbReference type="ARBA" id="ARBA00001946"/>
    </source>
</evidence>
<gene>
    <name evidence="16" type="primary">folP</name>
    <name evidence="16" type="ordered locus">Dda3937_02346</name>
</gene>
<dbReference type="InterPro" id="IPR045031">
    <property type="entry name" value="DHP_synth-like"/>
</dbReference>
<evidence type="ECO:0000259" key="15">
    <source>
        <dbReference type="PROSITE" id="PS50972"/>
    </source>
</evidence>
<dbReference type="FunFam" id="3.20.20.20:FF:000004">
    <property type="entry name" value="Dihydropteroate synthase"/>
    <property type="match status" value="1"/>
</dbReference>
<evidence type="ECO:0000313" key="16">
    <source>
        <dbReference type="EMBL" id="ADM96838.1"/>
    </source>
</evidence>
<protein>
    <recommendedName>
        <fullName evidence="7 14">Dihydropteroate synthase</fullName>
        <shortName evidence="14">DHPS</shortName>
        <ecNumber evidence="6 14">2.5.1.15</ecNumber>
    </recommendedName>
    <alternativeName>
        <fullName evidence="12 14">Dihydropteroate pyrophosphorylase</fullName>
    </alternativeName>
</protein>
<evidence type="ECO:0000256" key="12">
    <source>
        <dbReference type="ARBA" id="ARBA00030193"/>
    </source>
</evidence>
<dbReference type="STRING" id="198628.Dda3937_02346"/>
<comment type="pathway">
    <text evidence="3 14">Cofactor biosynthesis; tetrahydrofolate biosynthesis; 7,8-dihydrofolate from 2-amino-4-hydroxy-6-hydroxymethyl-7,8-dihydropteridine diphosphate and 4-aminobenzoate: step 1/2.</text>
</comment>
<dbReference type="GO" id="GO:0046872">
    <property type="term" value="F:metal ion binding"/>
    <property type="evidence" value="ECO:0007669"/>
    <property type="project" value="UniProtKB-KW"/>
</dbReference>
<dbReference type="PROSITE" id="PS50972">
    <property type="entry name" value="PTERIN_BINDING"/>
    <property type="match status" value="1"/>
</dbReference>
<dbReference type="NCBIfam" id="TIGR01496">
    <property type="entry name" value="DHPS"/>
    <property type="match status" value="1"/>
</dbReference>
<proteinExistence type="inferred from homology"/>
<evidence type="ECO:0000256" key="14">
    <source>
        <dbReference type="RuleBase" id="RU361205"/>
    </source>
</evidence>
<evidence type="ECO:0000256" key="10">
    <source>
        <dbReference type="ARBA" id="ARBA00022842"/>
    </source>
</evidence>
<evidence type="ECO:0000256" key="8">
    <source>
        <dbReference type="ARBA" id="ARBA00022679"/>
    </source>
</evidence>
<dbReference type="CDD" id="cd00739">
    <property type="entry name" value="DHPS"/>
    <property type="match status" value="1"/>
</dbReference>
<dbReference type="PROSITE" id="PS00792">
    <property type="entry name" value="DHPS_1"/>
    <property type="match status" value="1"/>
</dbReference>
<keyword evidence="11 14" id="KW-0289">Folate biosynthesis</keyword>
<keyword evidence="9 14" id="KW-0479">Metal-binding</keyword>
<dbReference type="HOGENOM" id="CLU_008023_0_3_6"/>